<reference evidence="8" key="1">
    <citation type="submission" date="2021-03" db="EMBL/GenBank/DDBJ databases">
        <title>Antimicrobial resistance genes in bacteria isolated from Japanese honey, and their potential for conferring macrolide and lincosamide resistance in the American foulbrood pathogen Paenibacillus larvae.</title>
        <authorList>
            <person name="Okamoto M."/>
            <person name="Kumagai M."/>
            <person name="Kanamori H."/>
            <person name="Takamatsu D."/>
        </authorList>
    </citation>
    <scope>NUCLEOTIDE SEQUENCE</scope>
    <source>
        <strain evidence="8">J41TS4</strain>
    </source>
</reference>
<evidence type="ECO:0000256" key="5">
    <source>
        <dbReference type="PIRSR" id="PIRSR606710-2"/>
    </source>
</evidence>
<evidence type="ECO:0000256" key="4">
    <source>
        <dbReference type="PIRSR" id="PIRSR606710-1"/>
    </source>
</evidence>
<comment type="similarity">
    <text evidence="1 6">Belongs to the glycosyl hydrolase 43 family.</text>
</comment>
<dbReference type="CDD" id="cd18617">
    <property type="entry name" value="GH43_XynB-like"/>
    <property type="match status" value="1"/>
</dbReference>
<dbReference type="PANTHER" id="PTHR42812:SF12">
    <property type="entry name" value="BETA-XYLOSIDASE-RELATED"/>
    <property type="match status" value="1"/>
</dbReference>
<accession>A0A919Y4S5</accession>
<name>A0A919Y4S5_9BACL</name>
<dbReference type="InterPro" id="IPR023296">
    <property type="entry name" value="Glyco_hydro_beta-prop_sf"/>
</dbReference>
<evidence type="ECO:0000256" key="2">
    <source>
        <dbReference type="ARBA" id="ARBA00022801"/>
    </source>
</evidence>
<dbReference type="Pfam" id="PF17851">
    <property type="entry name" value="GH43_C2"/>
    <property type="match status" value="1"/>
</dbReference>
<evidence type="ECO:0000256" key="1">
    <source>
        <dbReference type="ARBA" id="ARBA00009865"/>
    </source>
</evidence>
<evidence type="ECO:0000313" key="9">
    <source>
        <dbReference type="Proteomes" id="UP000678895"/>
    </source>
</evidence>
<dbReference type="GO" id="GO:0004553">
    <property type="term" value="F:hydrolase activity, hydrolyzing O-glycosyl compounds"/>
    <property type="evidence" value="ECO:0007669"/>
    <property type="project" value="InterPro"/>
</dbReference>
<feature type="site" description="Important for catalytic activity, responsible for pKa modulation of the active site Glu and correct orientation of both the proton donor and substrate" evidence="5">
    <location>
        <position position="125"/>
    </location>
</feature>
<dbReference type="AlphaFoldDB" id="A0A919Y4S5"/>
<dbReference type="InterPro" id="IPR041542">
    <property type="entry name" value="GH43_C2"/>
</dbReference>
<dbReference type="Pfam" id="PF04616">
    <property type="entry name" value="Glyco_hydro_43"/>
    <property type="match status" value="1"/>
</dbReference>
<keyword evidence="9" id="KW-1185">Reference proteome</keyword>
<dbReference type="RefSeq" id="WP_301626704.1">
    <property type="nucleotide sequence ID" value="NZ_BORS01000005.1"/>
</dbReference>
<organism evidence="8 9">
    <name type="scientific">Paenibacillus apis</name>
    <dbReference type="NCBI Taxonomy" id="1792174"/>
    <lineage>
        <taxon>Bacteria</taxon>
        <taxon>Bacillati</taxon>
        <taxon>Bacillota</taxon>
        <taxon>Bacilli</taxon>
        <taxon>Bacillales</taxon>
        <taxon>Paenibacillaceae</taxon>
        <taxon>Paenibacillus</taxon>
    </lineage>
</organism>
<dbReference type="GO" id="GO:0005975">
    <property type="term" value="P:carbohydrate metabolic process"/>
    <property type="evidence" value="ECO:0007669"/>
    <property type="project" value="InterPro"/>
</dbReference>
<feature type="active site" description="Proton acceptor" evidence="4">
    <location>
        <position position="19"/>
    </location>
</feature>
<dbReference type="SUPFAM" id="SSF75005">
    <property type="entry name" value="Arabinanase/levansucrase/invertase"/>
    <property type="match status" value="1"/>
</dbReference>
<comment type="caution">
    <text evidence="8">The sequence shown here is derived from an EMBL/GenBank/DDBJ whole genome shotgun (WGS) entry which is preliminary data.</text>
</comment>
<dbReference type="EMBL" id="BORS01000005">
    <property type="protein sequence ID" value="GIO42112.1"/>
    <property type="molecule type" value="Genomic_DNA"/>
</dbReference>
<sequence>MEKNSINYSNPVLPGFYPDPSIARAGDDFYMICSSFEYFPAVPIFHSRDLAHWKQIGHVLDRDSQLDLRSRRSSDGIYAPTLRYHEGTFYMITTDVRGIGNFYVTSSNPAGPWSDPIMVPYGGIDPSLFFDDDGKVYVTAQQGADYDSHAIQYEIDIATGKALSEPVVIWRGDGGPWTEGPHLYKIKGMYYMMTASGGTAKDHREIIGRSTNPYGPFELYPYPILTHRGIEHPIQYLGHADLVVDSNGDWWAAFLGVRLVDSGYSVLGRETFLAPVTWNDEGWPMIDNNEGTVNLEMSVPRLPGEQEETMSARTAVFEGKDDFEGPELPQGWTFLRNPAKDSWSLKERGGWLTLHGQSAGLNDVGQVAFAGRRQQHMQSEWSTLLEYGNIGDGEEAGLCARRDEDAHYEIFLRQVDGKKLVGVRLTERGVSRIVAEDPVEADRVFFKIRASVTDYSLLYSLDGQEWVLLGEGSARALSPEDFVNKMCFTGVVIGLYASGNGKPASGAARFDWFEARNG</sequence>
<dbReference type="SUPFAM" id="SSF49899">
    <property type="entry name" value="Concanavalin A-like lectins/glucanases"/>
    <property type="match status" value="1"/>
</dbReference>
<evidence type="ECO:0000313" key="8">
    <source>
        <dbReference type="EMBL" id="GIO42112.1"/>
    </source>
</evidence>
<evidence type="ECO:0000256" key="3">
    <source>
        <dbReference type="ARBA" id="ARBA00023295"/>
    </source>
</evidence>
<dbReference type="Gene3D" id="2.60.120.200">
    <property type="match status" value="1"/>
</dbReference>
<dbReference type="Proteomes" id="UP000678895">
    <property type="component" value="Unassembled WGS sequence"/>
</dbReference>
<keyword evidence="2 6" id="KW-0378">Hydrolase</keyword>
<evidence type="ECO:0000259" key="7">
    <source>
        <dbReference type="Pfam" id="PF17851"/>
    </source>
</evidence>
<dbReference type="PANTHER" id="PTHR42812">
    <property type="entry name" value="BETA-XYLOSIDASE"/>
    <property type="match status" value="1"/>
</dbReference>
<dbReference type="InterPro" id="IPR051795">
    <property type="entry name" value="Glycosyl_Hydrlase_43"/>
</dbReference>
<dbReference type="InterPro" id="IPR013320">
    <property type="entry name" value="ConA-like_dom_sf"/>
</dbReference>
<keyword evidence="3 6" id="KW-0326">Glycosidase</keyword>
<evidence type="ECO:0000256" key="6">
    <source>
        <dbReference type="RuleBase" id="RU361187"/>
    </source>
</evidence>
<protein>
    <submittedName>
        <fullName evidence="8">Glycoside hydrolase 43 family protein</fullName>
    </submittedName>
</protein>
<feature type="active site" description="Proton donor" evidence="4">
    <location>
        <position position="179"/>
    </location>
</feature>
<proteinExistence type="inferred from homology"/>
<dbReference type="Gene3D" id="2.115.10.20">
    <property type="entry name" value="Glycosyl hydrolase domain, family 43"/>
    <property type="match status" value="1"/>
</dbReference>
<dbReference type="InterPro" id="IPR006710">
    <property type="entry name" value="Glyco_hydro_43"/>
</dbReference>
<feature type="domain" description="Beta-xylosidase C-terminal Concanavalin A-like" evidence="7">
    <location>
        <begin position="320"/>
        <end position="514"/>
    </location>
</feature>
<gene>
    <name evidence="8" type="ORF">J41TS4_18700</name>
</gene>